<comment type="caution">
    <text evidence="2">The sequence shown here is derived from an EMBL/GenBank/DDBJ whole genome shotgun (WGS) entry which is preliminary data.</text>
</comment>
<proteinExistence type="predicted"/>
<accession>A0A401YLM7</accession>
<dbReference type="GO" id="GO:0006629">
    <property type="term" value="P:lipid metabolic process"/>
    <property type="evidence" value="ECO:0007669"/>
    <property type="project" value="InterPro"/>
</dbReference>
<gene>
    <name evidence="2" type="ORF">EHYA_03175</name>
</gene>
<dbReference type="InterPro" id="IPR051218">
    <property type="entry name" value="Sec_MonoDiacylglyc_Lipase"/>
</dbReference>
<dbReference type="PANTHER" id="PTHR45856:SF24">
    <property type="entry name" value="FUNGAL LIPASE-LIKE DOMAIN-CONTAINING PROTEIN"/>
    <property type="match status" value="1"/>
</dbReference>
<evidence type="ECO:0000259" key="1">
    <source>
        <dbReference type="Pfam" id="PF01764"/>
    </source>
</evidence>
<dbReference type="CDD" id="cd00519">
    <property type="entry name" value="Lipase_3"/>
    <property type="match status" value="1"/>
</dbReference>
<organism evidence="2 3">
    <name type="scientific">Embleya hyalina</name>
    <dbReference type="NCBI Taxonomy" id="516124"/>
    <lineage>
        <taxon>Bacteria</taxon>
        <taxon>Bacillati</taxon>
        <taxon>Actinomycetota</taxon>
        <taxon>Actinomycetes</taxon>
        <taxon>Kitasatosporales</taxon>
        <taxon>Streptomycetaceae</taxon>
        <taxon>Embleya</taxon>
    </lineage>
</organism>
<dbReference type="SUPFAM" id="SSF53474">
    <property type="entry name" value="alpha/beta-Hydrolases"/>
    <property type="match status" value="1"/>
</dbReference>
<evidence type="ECO:0000313" key="3">
    <source>
        <dbReference type="Proteomes" id="UP000286931"/>
    </source>
</evidence>
<name>A0A401YLM7_9ACTN</name>
<evidence type="ECO:0000313" key="2">
    <source>
        <dbReference type="EMBL" id="GCD95501.1"/>
    </source>
</evidence>
<dbReference type="InterPro" id="IPR002921">
    <property type="entry name" value="Fungal_lipase-type"/>
</dbReference>
<dbReference type="EMBL" id="BIFH01000018">
    <property type="protein sequence ID" value="GCD95501.1"/>
    <property type="molecule type" value="Genomic_DNA"/>
</dbReference>
<keyword evidence="3" id="KW-1185">Reference proteome</keyword>
<dbReference type="Pfam" id="PF01764">
    <property type="entry name" value="Lipase_3"/>
    <property type="match status" value="1"/>
</dbReference>
<dbReference type="Gene3D" id="3.40.50.1820">
    <property type="entry name" value="alpha/beta hydrolase"/>
    <property type="match status" value="1"/>
</dbReference>
<dbReference type="InterPro" id="IPR029058">
    <property type="entry name" value="AB_hydrolase_fold"/>
</dbReference>
<protein>
    <recommendedName>
        <fullName evidence="1">Fungal lipase-type domain-containing protein</fullName>
    </recommendedName>
</protein>
<sequence>MSRSWWRGMRGATFVHRRFDREYAVVVAPLDHSASGYSLEQAYWMAQAAALAYKEPDVVEQQARDWGFDDVRHLKSTHAMPFPIEDTQAYVAVSDRMILVAFRGTEPAQIRDWLTDGTTPPSPGPGGKGFVHYGFDRALSSVYPQLRDTLAESDDDGRTVWFTGHSLGGALAMLAGARLYFEDPRRLPDGVYTFGQPRTCERLLAAAHRTAFKDRHHRFVNHHDIVPELPPEPAFTHVDRLLWFDADGRLKERAAGLGGLAGRATSTVGDPFGSATDGVKDHSVARYIAAIEKNLTPANSTA</sequence>
<dbReference type="AlphaFoldDB" id="A0A401YLM7"/>
<dbReference type="Proteomes" id="UP000286931">
    <property type="component" value="Unassembled WGS sequence"/>
</dbReference>
<reference evidence="2 3" key="1">
    <citation type="submission" date="2018-12" db="EMBL/GenBank/DDBJ databases">
        <title>Draft genome sequence of Embleya hyalina NBRC 13850T.</title>
        <authorList>
            <person name="Komaki H."/>
            <person name="Hosoyama A."/>
            <person name="Kimura A."/>
            <person name="Ichikawa N."/>
            <person name="Tamura T."/>
        </authorList>
    </citation>
    <scope>NUCLEOTIDE SEQUENCE [LARGE SCALE GENOMIC DNA]</scope>
    <source>
        <strain evidence="2 3">NBRC 13850</strain>
    </source>
</reference>
<dbReference type="PANTHER" id="PTHR45856">
    <property type="entry name" value="ALPHA/BETA-HYDROLASES SUPERFAMILY PROTEIN"/>
    <property type="match status" value="1"/>
</dbReference>
<feature type="domain" description="Fungal lipase-type" evidence="1">
    <location>
        <begin position="100"/>
        <end position="232"/>
    </location>
</feature>